<feature type="region of interest" description="Disordered" evidence="1">
    <location>
        <begin position="419"/>
        <end position="515"/>
    </location>
</feature>
<protein>
    <recommendedName>
        <fullName evidence="4">F-box domain-containing protein</fullName>
    </recommendedName>
</protein>
<accession>F4RXI5</accession>
<dbReference type="Proteomes" id="UP000001072">
    <property type="component" value="Unassembled WGS sequence"/>
</dbReference>
<evidence type="ECO:0000313" key="2">
    <source>
        <dbReference type="EMBL" id="EGG02970.1"/>
    </source>
</evidence>
<evidence type="ECO:0000313" key="3">
    <source>
        <dbReference type="Proteomes" id="UP000001072"/>
    </source>
</evidence>
<dbReference type="GeneID" id="18930537"/>
<evidence type="ECO:0008006" key="4">
    <source>
        <dbReference type="Google" id="ProtNLM"/>
    </source>
</evidence>
<dbReference type="Gene3D" id="3.80.10.10">
    <property type="entry name" value="Ribonuclease Inhibitor"/>
    <property type="match status" value="1"/>
</dbReference>
<gene>
    <name evidence="2" type="ORF">MELLADRAFT_66006</name>
</gene>
<sequence>MLNRLPAEALDPIIERLLELDMAAPGNPIYPHDGRFEAAHSLRALSEVTLGSSQIKPFQEACESFIWRIFRCVLEDCDEMAADPNLDSVARHVRSFTASMRIDTESDASFTQTIEWMGIMDNILNKFSDLNLKHIRLHTHAQLVQGTPSILEDSANLDRLQIAHQQIISSLSNFPSLTALDLENCFALVSEDIVSQCIFQLPNLVRFRAQESALKPDLDLTQGSRLGESLASRTKLEKLSLKNLAYVSPAWCDLNWQGPLTSLNLRGCGNLENQALLRFILSIPSLEKIRLQDHHFRSLDIFTDIHGIPFPNLERFTFLGDSLEHPLFDILAEAPLLEKVHLHSTPVRDCLRGMQRSIEVSHGSWASLRTVIISFIRPDDPERIRLREWGVARDVAVKFHFGITAWNTPELQVFDLSSDEETGNGTAAPNDDQADHASEAESEPSDHSEAESEPSDHSEAESEPSDHSEAESEPSDASEAESQPSDASEAEFEPEDDSDVSAPEDWEFVWRPQTL</sequence>
<feature type="compositionally biased region" description="Basic and acidic residues" evidence="1">
    <location>
        <begin position="433"/>
        <end position="470"/>
    </location>
</feature>
<dbReference type="HOGENOM" id="CLU_038718_0_0_1"/>
<dbReference type="InParanoid" id="F4RXI5"/>
<dbReference type="STRING" id="747676.F4RXI5"/>
<name>F4RXI5_MELLP</name>
<dbReference type="OrthoDB" id="27842at2759"/>
<dbReference type="KEGG" id="mlr:MELLADRAFT_66006"/>
<dbReference type="SUPFAM" id="SSF52047">
    <property type="entry name" value="RNI-like"/>
    <property type="match status" value="1"/>
</dbReference>
<feature type="compositionally biased region" description="Acidic residues" evidence="1">
    <location>
        <begin position="488"/>
        <end position="507"/>
    </location>
</feature>
<dbReference type="VEuPathDB" id="FungiDB:MELLADRAFT_66006"/>
<dbReference type="RefSeq" id="XP_007413763.1">
    <property type="nucleotide sequence ID" value="XM_007413701.1"/>
</dbReference>
<evidence type="ECO:0000256" key="1">
    <source>
        <dbReference type="SAM" id="MobiDB-lite"/>
    </source>
</evidence>
<dbReference type="EMBL" id="GL883127">
    <property type="protein sequence ID" value="EGG02970.1"/>
    <property type="molecule type" value="Genomic_DNA"/>
</dbReference>
<keyword evidence="3" id="KW-1185">Reference proteome</keyword>
<dbReference type="AlphaFoldDB" id="F4RXI5"/>
<dbReference type="InterPro" id="IPR032675">
    <property type="entry name" value="LRR_dom_sf"/>
</dbReference>
<organism evidence="3">
    <name type="scientific">Melampsora larici-populina (strain 98AG31 / pathotype 3-4-7)</name>
    <name type="common">Poplar leaf rust fungus</name>
    <dbReference type="NCBI Taxonomy" id="747676"/>
    <lineage>
        <taxon>Eukaryota</taxon>
        <taxon>Fungi</taxon>
        <taxon>Dikarya</taxon>
        <taxon>Basidiomycota</taxon>
        <taxon>Pucciniomycotina</taxon>
        <taxon>Pucciniomycetes</taxon>
        <taxon>Pucciniales</taxon>
        <taxon>Melampsoraceae</taxon>
        <taxon>Melampsora</taxon>
    </lineage>
</organism>
<proteinExistence type="predicted"/>
<reference evidence="3" key="1">
    <citation type="journal article" date="2011" name="Proc. Natl. Acad. Sci. U.S.A.">
        <title>Obligate biotrophy features unraveled by the genomic analysis of rust fungi.</title>
        <authorList>
            <person name="Duplessis S."/>
            <person name="Cuomo C.A."/>
            <person name="Lin Y.-C."/>
            <person name="Aerts A."/>
            <person name="Tisserant E."/>
            <person name="Veneault-Fourrey C."/>
            <person name="Joly D.L."/>
            <person name="Hacquard S."/>
            <person name="Amselem J."/>
            <person name="Cantarel B.L."/>
            <person name="Chiu R."/>
            <person name="Coutinho P.M."/>
            <person name="Feau N."/>
            <person name="Field M."/>
            <person name="Frey P."/>
            <person name="Gelhaye E."/>
            <person name="Goldberg J."/>
            <person name="Grabherr M.G."/>
            <person name="Kodira C.D."/>
            <person name="Kohler A."/>
            <person name="Kuees U."/>
            <person name="Lindquist E.A."/>
            <person name="Lucas S.M."/>
            <person name="Mago R."/>
            <person name="Mauceli E."/>
            <person name="Morin E."/>
            <person name="Murat C."/>
            <person name="Pangilinan J.L."/>
            <person name="Park R."/>
            <person name="Pearson M."/>
            <person name="Quesneville H."/>
            <person name="Rouhier N."/>
            <person name="Sakthikumar S."/>
            <person name="Salamov A.A."/>
            <person name="Schmutz J."/>
            <person name="Selles B."/>
            <person name="Shapiro H."/>
            <person name="Tanguay P."/>
            <person name="Tuskan G.A."/>
            <person name="Henrissat B."/>
            <person name="Van de Peer Y."/>
            <person name="Rouze P."/>
            <person name="Ellis J.G."/>
            <person name="Dodds P.N."/>
            <person name="Schein J.E."/>
            <person name="Zhong S."/>
            <person name="Hamelin R.C."/>
            <person name="Grigoriev I.V."/>
            <person name="Szabo L.J."/>
            <person name="Martin F."/>
        </authorList>
    </citation>
    <scope>NUCLEOTIDE SEQUENCE [LARGE SCALE GENOMIC DNA]</scope>
    <source>
        <strain evidence="3">98AG31 / pathotype 3-4-7</strain>
    </source>
</reference>